<keyword evidence="1" id="KW-0433">Leucine-rich repeat</keyword>
<feature type="signal peptide" evidence="3">
    <location>
        <begin position="1"/>
        <end position="19"/>
    </location>
</feature>
<dbReference type="SUPFAM" id="SSF52058">
    <property type="entry name" value="L domain-like"/>
    <property type="match status" value="2"/>
</dbReference>
<dbReference type="Proteomes" id="UP000663879">
    <property type="component" value="Unassembled WGS sequence"/>
</dbReference>
<gene>
    <name evidence="4" type="ORF">OXX778_LOCUS19001</name>
</gene>
<dbReference type="AlphaFoldDB" id="A0A814KNI4"/>
<dbReference type="PANTHER" id="PTHR24366">
    <property type="entry name" value="IG(IMMUNOGLOBULIN) AND LRR(LEUCINE RICH REPEAT) DOMAINS"/>
    <property type="match status" value="1"/>
</dbReference>
<evidence type="ECO:0000313" key="5">
    <source>
        <dbReference type="Proteomes" id="UP000663879"/>
    </source>
</evidence>
<dbReference type="OrthoDB" id="676979at2759"/>
<dbReference type="Pfam" id="PF13855">
    <property type="entry name" value="LRR_8"/>
    <property type="match status" value="1"/>
</dbReference>
<sequence>MFLFFFIIWNFSIFNVQLAIHQDLYKLDDLNDINSTLYYNICLNNLSHLKEDTFNNISLNYLEIYQSNLKNISEFTFRGIKDLKCIRLIDVRNPEAILNQNTFNYIGNKLETIILSNIEQNQINLNKLFKLVDTMLLKDVILKKLYLPSLNIDVSNNSNLKHLTFQQSGIEIFRIKLNKNMTLIDLNNNNINQIVIEITNDENRLESINLNKNKLTQLSFPYLPYLIYLNLNSNNFQSTKYLNKNECPNLIELSMIGNKLESIENLNSLNKLEKLYLSMNFLNESTKFQNLSILELKLNKNLYKNVIYDNFLNLENLLILDLSHNLIEYIQLNLSGLQILDLSYNRIKFFDAKHLFNLIKIDISYNFIVELSNLSLSEVNSISQVFLGNNKIKILNYDTLNFLNFTSEFNLMHNSIEILPIFPQIENLISLSLPFNLIVTIEVNTFSNLFNLKYLDLSDNLIHFINSNSFINLNNLNLLNLNRNYLSEIPKIENMKDLDTLYLKNQNGFLKNIRNRAFERINAESYLEIYLNENNFTFYEPHSFCSRGNTKLNLISFQNLNLPNLCMLKQFLNLNLTLIIDKKLDCQLIKMSNELKIFIMNFETGFCDNKRKKIENNCDDYVNFKFNCLSNLEDFERKTIWYFKSNFSFFPRENITSCFQNRYFKILGEVNLNSHVIRIKFCTNDKNCVDFDNENFFMGQKVLLTFSVIFSSNKKVIFYHNKTKSLILIKTINGNLFIGIRAYKYIFDESNGLLISKGVDDQDFKTDNDENNSEELNITLNKIKIFKEFDLNIEDDYFQFNINHFGNLMEKNEIFVNDNMRSNGVKIKFINILKLNLSIFGFSYFLFNYSDL</sequence>
<name>A0A814KNI4_9BILA</name>
<dbReference type="InterPro" id="IPR003591">
    <property type="entry name" value="Leu-rich_rpt_typical-subtyp"/>
</dbReference>
<reference evidence="4" key="1">
    <citation type="submission" date="2021-02" db="EMBL/GenBank/DDBJ databases">
        <authorList>
            <person name="Nowell W R."/>
        </authorList>
    </citation>
    <scope>NUCLEOTIDE SEQUENCE</scope>
    <source>
        <strain evidence="4">Ploen Becks lab</strain>
    </source>
</reference>
<protein>
    <submittedName>
        <fullName evidence="4">Uncharacterized protein</fullName>
    </submittedName>
</protein>
<evidence type="ECO:0000313" key="4">
    <source>
        <dbReference type="EMBL" id="CAF1054812.1"/>
    </source>
</evidence>
<dbReference type="SMART" id="SM00365">
    <property type="entry name" value="LRR_SD22"/>
    <property type="match status" value="6"/>
</dbReference>
<keyword evidence="2" id="KW-0677">Repeat</keyword>
<proteinExistence type="predicted"/>
<dbReference type="PROSITE" id="PS51450">
    <property type="entry name" value="LRR"/>
    <property type="match status" value="4"/>
</dbReference>
<accession>A0A814KNI4</accession>
<keyword evidence="3" id="KW-0732">Signal</keyword>
<evidence type="ECO:0000256" key="2">
    <source>
        <dbReference type="ARBA" id="ARBA00022737"/>
    </source>
</evidence>
<keyword evidence="5" id="KW-1185">Reference proteome</keyword>
<dbReference type="InterPro" id="IPR001611">
    <property type="entry name" value="Leu-rich_rpt"/>
</dbReference>
<comment type="caution">
    <text evidence="4">The sequence shown here is derived from an EMBL/GenBank/DDBJ whole genome shotgun (WGS) entry which is preliminary data.</text>
</comment>
<evidence type="ECO:0000256" key="1">
    <source>
        <dbReference type="ARBA" id="ARBA00022614"/>
    </source>
</evidence>
<dbReference type="SMART" id="SM00369">
    <property type="entry name" value="LRR_TYP"/>
    <property type="match status" value="5"/>
</dbReference>
<evidence type="ECO:0000256" key="3">
    <source>
        <dbReference type="SAM" id="SignalP"/>
    </source>
</evidence>
<organism evidence="4 5">
    <name type="scientific">Brachionus calyciflorus</name>
    <dbReference type="NCBI Taxonomy" id="104777"/>
    <lineage>
        <taxon>Eukaryota</taxon>
        <taxon>Metazoa</taxon>
        <taxon>Spiralia</taxon>
        <taxon>Gnathifera</taxon>
        <taxon>Rotifera</taxon>
        <taxon>Eurotatoria</taxon>
        <taxon>Monogononta</taxon>
        <taxon>Pseudotrocha</taxon>
        <taxon>Ploima</taxon>
        <taxon>Brachionidae</taxon>
        <taxon>Brachionus</taxon>
    </lineage>
</organism>
<dbReference type="InterPro" id="IPR032675">
    <property type="entry name" value="LRR_dom_sf"/>
</dbReference>
<dbReference type="EMBL" id="CAJNOC010005531">
    <property type="protein sequence ID" value="CAF1054812.1"/>
    <property type="molecule type" value="Genomic_DNA"/>
</dbReference>
<feature type="chain" id="PRO_5032890044" evidence="3">
    <location>
        <begin position="20"/>
        <end position="852"/>
    </location>
</feature>
<dbReference type="Gene3D" id="3.80.10.10">
    <property type="entry name" value="Ribonuclease Inhibitor"/>
    <property type="match status" value="3"/>
</dbReference>